<evidence type="ECO:0000313" key="2">
    <source>
        <dbReference type="Proteomes" id="UP000326837"/>
    </source>
</evidence>
<organism evidence="1 2">
    <name type="scientific">Lacipirellula parvula</name>
    <dbReference type="NCBI Taxonomy" id="2650471"/>
    <lineage>
        <taxon>Bacteria</taxon>
        <taxon>Pseudomonadati</taxon>
        <taxon>Planctomycetota</taxon>
        <taxon>Planctomycetia</taxon>
        <taxon>Pirellulales</taxon>
        <taxon>Lacipirellulaceae</taxon>
        <taxon>Lacipirellula</taxon>
    </lineage>
</organism>
<name>A0A5K7XEM9_9BACT</name>
<keyword evidence="2" id="KW-1185">Reference proteome</keyword>
<dbReference type="KEGG" id="lpav:PLANPX_4936"/>
<evidence type="ECO:0000313" key="1">
    <source>
        <dbReference type="EMBL" id="BBO35324.1"/>
    </source>
</evidence>
<proteinExistence type="predicted"/>
<gene>
    <name evidence="1" type="ORF">PLANPX_4936</name>
</gene>
<dbReference type="EMBL" id="AP021861">
    <property type="protein sequence ID" value="BBO35324.1"/>
    <property type="molecule type" value="Genomic_DNA"/>
</dbReference>
<sequence length="56" mass="6314">MAPLARSKIASELNLTFKRGVRGEPAIPLLWRRGFLSRHLVFGDTKPKWLRALGLA</sequence>
<protein>
    <submittedName>
        <fullName evidence="1">Uncharacterized protein</fullName>
    </submittedName>
</protein>
<accession>A0A5K7XEM9</accession>
<dbReference type="AlphaFoldDB" id="A0A5K7XEM9"/>
<reference evidence="2" key="1">
    <citation type="submission" date="2019-10" db="EMBL/GenBank/DDBJ databases">
        <title>Lacipirellula parvula gen. nov., sp. nov., representing a lineage of planctomycetes widespread in freshwater anoxic habitats, and description of the family Lacipirellulaceae.</title>
        <authorList>
            <person name="Dedysh S.N."/>
            <person name="Kulichevskaya I.S."/>
            <person name="Beletsky A.V."/>
            <person name="Rakitin A.L."/>
            <person name="Mardanov A.V."/>
            <person name="Ivanova A.A."/>
            <person name="Saltykova V.X."/>
            <person name="Rijpstra W.I.C."/>
            <person name="Sinninghe Damste J.S."/>
            <person name="Ravin N.V."/>
        </authorList>
    </citation>
    <scope>NUCLEOTIDE SEQUENCE [LARGE SCALE GENOMIC DNA]</scope>
    <source>
        <strain evidence="2">PX69</strain>
    </source>
</reference>
<dbReference type="Proteomes" id="UP000326837">
    <property type="component" value="Chromosome"/>
</dbReference>